<evidence type="ECO:0000313" key="3">
    <source>
        <dbReference type="Proteomes" id="UP000054874"/>
    </source>
</evidence>
<organism evidence="2 3">
    <name type="scientific">Acetivibrio ethanolgignens</name>
    <dbReference type="NCBI Taxonomy" id="290052"/>
    <lineage>
        <taxon>Bacteria</taxon>
        <taxon>Bacillati</taxon>
        <taxon>Bacillota</taxon>
        <taxon>Clostridia</taxon>
        <taxon>Eubacteriales</taxon>
        <taxon>Oscillospiraceae</taxon>
        <taxon>Acetivibrio</taxon>
    </lineage>
</organism>
<name>A0A0V8QCC7_9FIRM</name>
<evidence type="ECO:0000313" key="2">
    <source>
        <dbReference type="EMBL" id="KSV58251.1"/>
    </source>
</evidence>
<sequence length="239" mass="27440">MYAEFLTKEEMEYNLRDLSRELKNEFGRKANFELIIVGGAAIALRYGFRETTQDIDAILSAGASSIKDAVRRVSDKNKIDPNWLNSDFVKTRSYSKALIEHSKFYKTYNQVLQVRIIEDAFLVAMKLKSFRVYKNDMSDIVGVIQESPNISIDKIKDACLKLYGSTAEISDAAWSFVSDVISGKIDYCNVKDEEVGNRELLLEFEKDYDKVLHEGNLNDVLEQLKKKRTNLTIMDSFKQ</sequence>
<feature type="domain" description="DUF6036" evidence="1">
    <location>
        <begin position="14"/>
        <end position="141"/>
    </location>
</feature>
<dbReference type="AlphaFoldDB" id="A0A0V8QCC7"/>
<dbReference type="Proteomes" id="UP000054874">
    <property type="component" value="Unassembled WGS sequence"/>
</dbReference>
<comment type="caution">
    <text evidence="2">The sequence shown here is derived from an EMBL/GenBank/DDBJ whole genome shotgun (WGS) entry which is preliminary data.</text>
</comment>
<evidence type="ECO:0000259" key="1">
    <source>
        <dbReference type="Pfam" id="PF19502"/>
    </source>
</evidence>
<proteinExistence type="predicted"/>
<protein>
    <recommendedName>
        <fullName evidence="1">DUF6036 domain-containing protein</fullName>
    </recommendedName>
</protein>
<reference evidence="2 3" key="1">
    <citation type="submission" date="2015-11" db="EMBL/GenBank/DDBJ databases">
        <title>Butyribacter intestini gen. nov., sp. nov., a butyric acid-producing bacterium of the family Lachnospiraceae isolated from the human faeces.</title>
        <authorList>
            <person name="Zou Y."/>
            <person name="Xue W."/>
            <person name="Luo G."/>
            <person name="Lv M."/>
        </authorList>
    </citation>
    <scope>NUCLEOTIDE SEQUENCE [LARGE SCALE GENOMIC DNA]</scope>
    <source>
        <strain evidence="2 3">ACET-33324</strain>
    </source>
</reference>
<gene>
    <name evidence="2" type="ORF">ASU35_13390</name>
</gene>
<dbReference type="STRING" id="290052.ASU35_13390"/>
<dbReference type="InterPro" id="IPR045792">
    <property type="entry name" value="DUF6036"/>
</dbReference>
<dbReference type="Pfam" id="PF19502">
    <property type="entry name" value="DUF6036"/>
    <property type="match status" value="1"/>
</dbReference>
<accession>A0A0V8QCC7</accession>
<keyword evidence="3" id="KW-1185">Reference proteome</keyword>
<dbReference type="EMBL" id="LNAM01000178">
    <property type="protein sequence ID" value="KSV58251.1"/>
    <property type="molecule type" value="Genomic_DNA"/>
</dbReference>